<dbReference type="HOGENOM" id="CLU_007251_4_0_6"/>
<dbReference type="Pfam" id="PF13432">
    <property type="entry name" value="TPR_16"/>
    <property type="match status" value="3"/>
</dbReference>
<feature type="signal peptide" evidence="2">
    <location>
        <begin position="1"/>
        <end position="18"/>
    </location>
</feature>
<dbReference type="PROSITE" id="PS51257">
    <property type="entry name" value="PROKAR_LIPOPROTEIN"/>
    <property type="match status" value="1"/>
</dbReference>
<dbReference type="InterPro" id="IPR019734">
    <property type="entry name" value="TPR_rpt"/>
</dbReference>
<dbReference type="RefSeq" id="WP_012637109.1">
    <property type="nucleotide sequence ID" value="NC_011901.1"/>
</dbReference>
<keyword evidence="1" id="KW-0802">TPR repeat</keyword>
<dbReference type="InterPro" id="IPR011990">
    <property type="entry name" value="TPR-like_helical_dom_sf"/>
</dbReference>
<protein>
    <submittedName>
        <fullName evidence="3">Tetratricopeptide TPR_2 repeat protein</fullName>
    </submittedName>
</protein>
<feature type="chain" id="PRO_5002872996" evidence="2">
    <location>
        <begin position="19"/>
        <end position="574"/>
    </location>
</feature>
<dbReference type="Proteomes" id="UP000002383">
    <property type="component" value="Chromosome"/>
</dbReference>
<keyword evidence="2" id="KW-0732">Signal</keyword>
<dbReference type="SMART" id="SM00028">
    <property type="entry name" value="TPR"/>
    <property type="match status" value="10"/>
</dbReference>
<dbReference type="PANTHER" id="PTHR12558">
    <property type="entry name" value="CELL DIVISION CYCLE 16,23,27"/>
    <property type="match status" value="1"/>
</dbReference>
<dbReference type="OrthoDB" id="9766710at2"/>
<organism evidence="3 4">
    <name type="scientific">Thioalkalivibrio sulfidiphilus (strain HL-EbGR7)</name>
    <dbReference type="NCBI Taxonomy" id="396588"/>
    <lineage>
        <taxon>Bacteria</taxon>
        <taxon>Pseudomonadati</taxon>
        <taxon>Pseudomonadota</taxon>
        <taxon>Gammaproteobacteria</taxon>
        <taxon>Chromatiales</taxon>
        <taxon>Ectothiorhodospiraceae</taxon>
        <taxon>Thioalkalivibrio</taxon>
    </lineage>
</organism>
<feature type="repeat" description="TPR" evidence="1">
    <location>
        <begin position="255"/>
        <end position="288"/>
    </location>
</feature>
<evidence type="ECO:0000256" key="2">
    <source>
        <dbReference type="SAM" id="SignalP"/>
    </source>
</evidence>
<dbReference type="KEGG" id="tgr:Tgr7_0524"/>
<evidence type="ECO:0000313" key="3">
    <source>
        <dbReference type="EMBL" id="ACL71621.1"/>
    </source>
</evidence>
<proteinExistence type="predicted"/>
<dbReference type="EMBL" id="CP001339">
    <property type="protein sequence ID" value="ACL71621.1"/>
    <property type="molecule type" value="Genomic_DNA"/>
</dbReference>
<feature type="repeat" description="TPR" evidence="1">
    <location>
        <begin position="529"/>
        <end position="562"/>
    </location>
</feature>
<dbReference type="Pfam" id="PF14559">
    <property type="entry name" value="TPR_19"/>
    <property type="match status" value="2"/>
</dbReference>
<dbReference type="PANTHER" id="PTHR12558:SF13">
    <property type="entry name" value="CELL DIVISION CYCLE PROTEIN 27 HOMOLOG"/>
    <property type="match status" value="1"/>
</dbReference>
<accession>B8GLA3</accession>
<keyword evidence="4" id="KW-1185">Reference proteome</keyword>
<dbReference type="PROSITE" id="PS50005">
    <property type="entry name" value="TPR"/>
    <property type="match status" value="3"/>
</dbReference>
<evidence type="ECO:0000256" key="1">
    <source>
        <dbReference type="PROSITE-ProRule" id="PRU00339"/>
    </source>
</evidence>
<dbReference type="SUPFAM" id="SSF48452">
    <property type="entry name" value="TPR-like"/>
    <property type="match status" value="2"/>
</dbReference>
<dbReference type="STRING" id="396588.Tgr7_0524"/>
<evidence type="ECO:0000313" key="4">
    <source>
        <dbReference type="Proteomes" id="UP000002383"/>
    </source>
</evidence>
<gene>
    <name evidence="3" type="ordered locus">Tgr7_0524</name>
</gene>
<dbReference type="Gene3D" id="1.25.40.10">
    <property type="entry name" value="Tetratricopeptide repeat domain"/>
    <property type="match status" value="2"/>
</dbReference>
<sequence precursor="true">MRNLLVLLLLTALLGACAQQAPRPNGTLQPLQGAELRVQEQPEDDNARGELLYLLLVGELAGQMGALDLSVSHYLMAALNSQDPAVSERATRIALFADQREAALRASMRWVELAPASVEGRQVLGALLVNAGRVPEAVEQLDWVIQNSPQGQAAGHTTVSNLLSRSQNQAAALAAMGQLAERYPGDASMQLAQARLALQMRQPEQALEAADRALTLDPGLSDAKVLRARAYTQMGDLGRGVQIMREAVASDPQNTDLRLAYGRLLIQAGDYDEARAEFEQLIARRPGDGDLLYTLGLLSLEMERYEDAQSYFTRLLGMGHRSNDANYYLGRIAETERRSDDALRHYRGVGDGDHFRDARVRLALLMGRAGQVDAALDMLREMRRDADEPDWRVRLYLTESQVLRDAREYQAAMEVLDQGLLEQPDSGELLYARALVAEKLDRLDILETDLRAILARDPDNAAALNALGYTLADRTDRLDEAYDYIRRAHAQHPEDAAILDSLGWVLYRMGRLDEAETYLRQAYDTMYDPEIASNLAMLLWDRGQRDEARRVLEDALAQDPDHDRLLRVKDRFEQ</sequence>
<feature type="repeat" description="TPR" evidence="1">
    <location>
        <begin position="221"/>
        <end position="254"/>
    </location>
</feature>
<reference evidence="3 4" key="1">
    <citation type="journal article" date="2011" name="Stand. Genomic Sci.">
        <title>Complete genome sequence of 'Thioalkalivibrio sulfidophilus' HL-EbGr7.</title>
        <authorList>
            <person name="Muyzer G."/>
            <person name="Sorokin D.Y."/>
            <person name="Mavromatis K."/>
            <person name="Lapidus A."/>
            <person name="Clum A."/>
            <person name="Ivanova N."/>
            <person name="Pati A."/>
            <person name="d'Haeseleer P."/>
            <person name="Woyke T."/>
            <person name="Kyrpides N.C."/>
        </authorList>
    </citation>
    <scope>NUCLEOTIDE SEQUENCE [LARGE SCALE GENOMIC DNA]</scope>
    <source>
        <strain evidence="3 4">HL-EbGR7</strain>
    </source>
</reference>
<name>B8GLA3_THISH</name>
<dbReference type="eggNOG" id="COG0457">
    <property type="taxonomic scope" value="Bacteria"/>
</dbReference>
<dbReference type="AlphaFoldDB" id="B8GLA3"/>